<protein>
    <recommendedName>
        <fullName evidence="8">Ubiquinone biosynthesis protein</fullName>
    </recommendedName>
</protein>
<dbReference type="GO" id="GO:0008289">
    <property type="term" value="F:lipid binding"/>
    <property type="evidence" value="ECO:0007669"/>
    <property type="project" value="UniProtKB-UniRule"/>
</dbReference>
<sequence length="219" mass="24803">MFTRGFEAELVDFVVKDTTLKTQQHLDKKYSKNAIIDRIAENEQQFLQNRFFTPKSKDIVVDAMNKKLELMAPFKHRWHEAVEIEYRMANVPYTLISLAEFVDTVTYYADRMDSLNLLLAPAKQILVSKSISSFIPTSDAHEDSKISKSPAIQFLEKFVEGVSLSTGPHDGAGLSMTWYARRAKLGAIYGTCVTSYIGDSSVNAQETKQLVHQMADCMF</sequence>
<keyword evidence="4 8" id="KW-0831">Ubiquinone biosynthesis</keyword>
<proteinExistence type="inferred from homology"/>
<dbReference type="VEuPathDB" id="TriTrypDB:ADEAN_000685300"/>
<evidence type="ECO:0000256" key="5">
    <source>
        <dbReference type="ARBA" id="ARBA00022946"/>
    </source>
</evidence>
<feature type="domain" description="COQ9 C-terminal" evidence="9">
    <location>
        <begin position="176"/>
        <end position="213"/>
    </location>
</feature>
<accession>A0A7G2CHL5</accession>
<dbReference type="UniPathway" id="UPA00232"/>
<evidence type="ECO:0000256" key="1">
    <source>
        <dbReference type="ARBA" id="ARBA00004173"/>
    </source>
</evidence>
<organism evidence="10 11">
    <name type="scientific">Angomonas deanei</name>
    <dbReference type="NCBI Taxonomy" id="59799"/>
    <lineage>
        <taxon>Eukaryota</taxon>
        <taxon>Discoba</taxon>
        <taxon>Euglenozoa</taxon>
        <taxon>Kinetoplastea</taxon>
        <taxon>Metakinetoplastina</taxon>
        <taxon>Trypanosomatida</taxon>
        <taxon>Trypanosomatidae</taxon>
        <taxon>Strigomonadinae</taxon>
        <taxon>Angomonas</taxon>
    </lineage>
</organism>
<evidence type="ECO:0000313" key="10">
    <source>
        <dbReference type="EMBL" id="CAD2219348.1"/>
    </source>
</evidence>
<keyword evidence="5" id="KW-0809">Transit peptide</keyword>
<dbReference type="GO" id="GO:0005743">
    <property type="term" value="C:mitochondrial inner membrane"/>
    <property type="evidence" value="ECO:0007669"/>
    <property type="project" value="TreeGrafter"/>
</dbReference>
<dbReference type="InterPro" id="IPR013718">
    <property type="entry name" value="COQ9_C"/>
</dbReference>
<comment type="similarity">
    <text evidence="3 8">Belongs to the COQ9 family.</text>
</comment>
<dbReference type="PANTHER" id="PTHR21427">
    <property type="entry name" value="UBIQUINONE BIOSYNTHESIS PROTEIN COQ9, MITOCHONDRIAL"/>
    <property type="match status" value="1"/>
</dbReference>
<dbReference type="PANTHER" id="PTHR21427:SF19">
    <property type="entry name" value="UBIQUINONE BIOSYNTHESIS PROTEIN COQ9, MITOCHONDRIAL"/>
    <property type="match status" value="1"/>
</dbReference>
<evidence type="ECO:0000256" key="6">
    <source>
        <dbReference type="ARBA" id="ARBA00023121"/>
    </source>
</evidence>
<dbReference type="GO" id="GO:0006744">
    <property type="term" value="P:ubiquinone biosynthetic process"/>
    <property type="evidence" value="ECO:0007669"/>
    <property type="project" value="UniProtKB-UniRule"/>
</dbReference>
<dbReference type="EMBL" id="LR877157">
    <property type="protein sequence ID" value="CAD2219348.1"/>
    <property type="molecule type" value="Genomic_DNA"/>
</dbReference>
<dbReference type="AlphaFoldDB" id="A0A7G2CHL5"/>
<evidence type="ECO:0000256" key="8">
    <source>
        <dbReference type="RuleBase" id="RU366063"/>
    </source>
</evidence>
<evidence type="ECO:0000259" key="9">
    <source>
        <dbReference type="Pfam" id="PF08511"/>
    </source>
</evidence>
<keyword evidence="11" id="KW-1185">Reference proteome</keyword>
<evidence type="ECO:0000313" key="11">
    <source>
        <dbReference type="Proteomes" id="UP000515908"/>
    </source>
</evidence>
<evidence type="ECO:0000256" key="3">
    <source>
        <dbReference type="ARBA" id="ARBA00010766"/>
    </source>
</evidence>
<keyword evidence="6 8" id="KW-0446">Lipid-binding</keyword>
<comment type="subcellular location">
    <subcellularLocation>
        <location evidence="1 8">Mitochondrion</location>
    </subcellularLocation>
</comment>
<evidence type="ECO:0000256" key="2">
    <source>
        <dbReference type="ARBA" id="ARBA00004749"/>
    </source>
</evidence>
<comment type="function">
    <text evidence="8">Membrane-associated protein that warps the membrane surface to access and bind aromatic isoprenes with high specificity, including ubiquinone (CoQ) isoprene intermediates and presents them directly to Coq7, therefore facilitating the Coq7-mediated hydroxylase step. Participates in the biosynthesis of coenzyme Q, also named ubiquinone, an essential lipid-soluble electron transporter for aerobic cellular respiration.</text>
</comment>
<name>A0A7G2CHL5_9TRYP</name>
<dbReference type="Proteomes" id="UP000515908">
    <property type="component" value="Chromosome 13"/>
</dbReference>
<keyword evidence="7 8" id="KW-0496">Mitochondrion</keyword>
<dbReference type="InterPro" id="IPR012762">
    <property type="entry name" value="Ubiq_biosynth_COQ9"/>
</dbReference>
<evidence type="ECO:0000256" key="4">
    <source>
        <dbReference type="ARBA" id="ARBA00022688"/>
    </source>
</evidence>
<gene>
    <name evidence="10" type="ORF">ADEAN_000685300</name>
</gene>
<reference evidence="10 11" key="1">
    <citation type="submission" date="2020-08" db="EMBL/GenBank/DDBJ databases">
        <authorList>
            <person name="Newling K."/>
            <person name="Davey J."/>
            <person name="Forrester S."/>
        </authorList>
    </citation>
    <scope>NUCLEOTIDE SEQUENCE [LARGE SCALE GENOMIC DNA]</scope>
    <source>
        <strain evidence="11">Crithidia deanei Carvalho (ATCC PRA-265)</strain>
    </source>
</reference>
<dbReference type="Pfam" id="PF08511">
    <property type="entry name" value="COQ9"/>
    <property type="match status" value="1"/>
</dbReference>
<evidence type="ECO:0000256" key="7">
    <source>
        <dbReference type="ARBA" id="ARBA00023128"/>
    </source>
</evidence>
<dbReference type="OrthoDB" id="619536at2759"/>
<comment type="pathway">
    <text evidence="2 8">Cofactor biosynthesis; ubiquinone biosynthesis.</text>
</comment>